<protein>
    <submittedName>
        <fullName evidence="1">Protein serine/threonine phosphatase 2C</fullName>
    </submittedName>
</protein>
<name>A0ACB8BRT5_9AGAM</name>
<proteinExistence type="predicted"/>
<accession>A0ACB8BRT5</accession>
<organism evidence="1 2">
    <name type="scientific">Leucogyrophana mollusca</name>
    <dbReference type="NCBI Taxonomy" id="85980"/>
    <lineage>
        <taxon>Eukaryota</taxon>
        <taxon>Fungi</taxon>
        <taxon>Dikarya</taxon>
        <taxon>Basidiomycota</taxon>
        <taxon>Agaricomycotina</taxon>
        <taxon>Agaricomycetes</taxon>
        <taxon>Agaricomycetidae</taxon>
        <taxon>Boletales</taxon>
        <taxon>Boletales incertae sedis</taxon>
        <taxon>Leucogyrophana</taxon>
    </lineage>
</organism>
<keyword evidence="2" id="KW-1185">Reference proteome</keyword>
<sequence>MLIYRSGDICHVLIGLLKQGCQDTLARGTPRVRSPCTFTSLLAMGMSTLLKRPGVDGLAESPPLAWCGDVPGSRCGPEDGPWPRPYKLLEHLEAWRQLAAAADLQSETFGGPAAKQWRAEGLNFQPFVGTRTQDRYIIQQLDIAGRSWTLTGVFDGHLGDATVDHAAYHMPIIIRDFLREMVQKHGGHTVPPPLIADMLSRAVTSFDEAIANDVLNLFPGGLETLSTLSNDEIRLVLNDQLSGGHNYKKARLCMYGTTALVALVDPNHEHLWLANLGDCQGIMVSEYSPKKWAVEVLTRTHNGENSAEVERVMREHPGESECVMDGRVLGAIAPFRCIGDTPFKQPPEFTRRILYNLYPGYHDTSPWEEFLVRNHTPPYISSVPEVTHYPLGATSTTQHPPRRYLLLCSDGLTDICGHQLQSIISEWAKNAEGPEGGTLQCMSLRLLWRALGNSALNVSRALTLDMDTPWLDDISIVVQTL</sequence>
<evidence type="ECO:0000313" key="1">
    <source>
        <dbReference type="EMBL" id="KAH7928137.1"/>
    </source>
</evidence>
<reference evidence="1" key="1">
    <citation type="journal article" date="2021" name="New Phytol.">
        <title>Evolutionary innovations through gain and loss of genes in the ectomycorrhizal Boletales.</title>
        <authorList>
            <person name="Wu G."/>
            <person name="Miyauchi S."/>
            <person name="Morin E."/>
            <person name="Kuo A."/>
            <person name="Drula E."/>
            <person name="Varga T."/>
            <person name="Kohler A."/>
            <person name="Feng B."/>
            <person name="Cao Y."/>
            <person name="Lipzen A."/>
            <person name="Daum C."/>
            <person name="Hundley H."/>
            <person name="Pangilinan J."/>
            <person name="Johnson J."/>
            <person name="Barry K."/>
            <person name="LaButti K."/>
            <person name="Ng V."/>
            <person name="Ahrendt S."/>
            <person name="Min B."/>
            <person name="Choi I.G."/>
            <person name="Park H."/>
            <person name="Plett J.M."/>
            <person name="Magnuson J."/>
            <person name="Spatafora J.W."/>
            <person name="Nagy L.G."/>
            <person name="Henrissat B."/>
            <person name="Grigoriev I.V."/>
            <person name="Yang Z.L."/>
            <person name="Xu J."/>
            <person name="Martin F.M."/>
        </authorList>
    </citation>
    <scope>NUCLEOTIDE SEQUENCE</scope>
    <source>
        <strain evidence="1">KUC20120723A-06</strain>
    </source>
</reference>
<dbReference type="Proteomes" id="UP000790709">
    <property type="component" value="Unassembled WGS sequence"/>
</dbReference>
<gene>
    <name evidence="1" type="ORF">BV22DRAFT_1030954</name>
</gene>
<dbReference type="EMBL" id="MU266356">
    <property type="protein sequence ID" value="KAH7928137.1"/>
    <property type="molecule type" value="Genomic_DNA"/>
</dbReference>
<comment type="caution">
    <text evidence="1">The sequence shown here is derived from an EMBL/GenBank/DDBJ whole genome shotgun (WGS) entry which is preliminary data.</text>
</comment>
<evidence type="ECO:0000313" key="2">
    <source>
        <dbReference type="Proteomes" id="UP000790709"/>
    </source>
</evidence>